<feature type="transmembrane region" description="Helical" evidence="7">
    <location>
        <begin position="851"/>
        <end position="868"/>
    </location>
</feature>
<evidence type="ECO:0000256" key="2">
    <source>
        <dbReference type="ARBA" id="ARBA00006665"/>
    </source>
</evidence>
<dbReference type="InterPro" id="IPR005016">
    <property type="entry name" value="TDE1/TMS"/>
</dbReference>
<protein>
    <submittedName>
        <fullName evidence="9">Serinc1 protein</fullName>
    </submittedName>
</protein>
<feature type="transmembrane region" description="Helical" evidence="7">
    <location>
        <begin position="943"/>
        <end position="961"/>
    </location>
</feature>
<evidence type="ECO:0000256" key="6">
    <source>
        <dbReference type="SAM" id="Coils"/>
    </source>
</evidence>
<accession>A0A812SWT8</accession>
<organism evidence="9 10">
    <name type="scientific">Symbiodinium natans</name>
    <dbReference type="NCBI Taxonomy" id="878477"/>
    <lineage>
        <taxon>Eukaryota</taxon>
        <taxon>Sar</taxon>
        <taxon>Alveolata</taxon>
        <taxon>Dinophyceae</taxon>
        <taxon>Suessiales</taxon>
        <taxon>Symbiodiniaceae</taxon>
        <taxon>Symbiodinium</taxon>
    </lineage>
</organism>
<dbReference type="Pfam" id="PF03348">
    <property type="entry name" value="Serinc"/>
    <property type="match status" value="1"/>
</dbReference>
<name>A0A812SWT8_9DINO</name>
<feature type="transmembrane region" description="Helical" evidence="7">
    <location>
        <begin position="1011"/>
        <end position="1037"/>
    </location>
</feature>
<dbReference type="PROSITE" id="PS00018">
    <property type="entry name" value="EF_HAND_1"/>
    <property type="match status" value="1"/>
</dbReference>
<comment type="subcellular location">
    <subcellularLocation>
        <location evidence="1">Membrane</location>
        <topology evidence="1">Multi-pass membrane protein</topology>
    </subcellularLocation>
</comment>
<keyword evidence="5 7" id="KW-0472">Membrane</keyword>
<feature type="transmembrane region" description="Helical" evidence="7">
    <location>
        <begin position="1198"/>
        <end position="1217"/>
    </location>
</feature>
<evidence type="ECO:0000256" key="5">
    <source>
        <dbReference type="ARBA" id="ARBA00023136"/>
    </source>
</evidence>
<comment type="similarity">
    <text evidence="2">Belongs to the TDE1 family.</text>
</comment>
<sequence length="1228" mass="134451">MELSLIKQRLQLLQEEVFSITPDLERRNQKLEDMLQQQQMGHHRVSEVLAAGPLPAVDKGLNVPSVIEAEVQDVRRRLEEFLSCWPGSLQAEHIHLDEVRHGIEARVLLVQDQIHNLKLLLSRESEEAVKWRETTQQLADKIQDLDHTLSTGQVCLEPFAPANPSSDAKTGQEDAIEMSRLEDRLKRAEVLQSELQSMSQAQSESIKEAFDQLASAPWCRAISNLECELKALLAGQVEDSAAAIRSVAQMIEAGARTEPVEPVEPMEPVEPRYAQMQSQQAHGADQVQQSQAVQQSAGKLTVSGCQNETVAGIVRGEYLATSENHGRPVFRRTEQSNNMDVLIYFWDDRDGASFSGWWFGPAVGGDQVWAYSPDKSMVPPSSQWRVPYDGPVDPSFSVQVVGGQEQQASYQQQLAQQQNQQYQQQAVQQGYAHQGCGQEQQASYQQQLAQQQNQQYQQQAVQQGYAHQGCGQAGYQQLGQNEWQDAQRRQQEEQNAVQMVRQAIHRVRTTPPEALDQCCAEMQDVFNKIGNQCGNMWQRLQQEVYQATQMAAERKEMYRQQREEEEKRMKEREAIAAQLLQELSQLVVAAEGSVSELKEKAQPILDTNLDLSELDKSSAGFDEVKGKAKASCKACTDFLLSKRYAMEEARSVVSETREQLVQLQRKLHGAFVNMAKCVNGLEAKIDGAHRKEKALKFMERREELFRKYDADSDGALNAQEIAAYAQGEYSFQVPAEVVERLVSIHGDGKGGSLGLLQTKEDDGCSCEEEASRGGLDNEWPAAILCTRSVLMLPFCASQKIVNTQLAMGGLITAPLSGAGTCLGGCFGSCLATGCCKLAGSGTVNSVRASRFVLIWLQIFTAALAFLLSETAERWLPWTCTKLDLVGLGDLGVCECRTAEGQCWSDQLIYRTEASGTAVFLALLLMSLSGCAEGAARAYSVAKFMAVVCLVFITLFLPNQVWVGFGSIATALSAIFLVAQSILLIDFGYTWNETWYANALEARRREIGTKGYRLWVGAMLLSSAALVLGAIIVAIYLFCVFKDASSRAVNASAMILSAALAFVSITDWCEHGALLTSAVIMAYTVWLICESLAVLPSGSPLQLPSWAGLVLCAFSLLSTTAGVGGWGSSPEEAAAPPADGRPRSLIEAEAASEAAPAEAEGATMTASEARVFGADCAVHAAAALYVASSLAPRTSGTTYALRVTAIFLSLGLYGWSLVAPKVLTGRRFN</sequence>
<feature type="coiled-coil region" evidence="6">
    <location>
        <begin position="548"/>
        <end position="600"/>
    </location>
</feature>
<feature type="transmembrane region" description="Helical" evidence="7">
    <location>
        <begin position="1105"/>
        <end position="1125"/>
    </location>
</feature>
<feature type="domain" description="EF-hand" evidence="8">
    <location>
        <begin position="696"/>
        <end position="731"/>
    </location>
</feature>
<evidence type="ECO:0000259" key="8">
    <source>
        <dbReference type="PROSITE" id="PS50222"/>
    </source>
</evidence>
<keyword evidence="6" id="KW-0175">Coiled coil</keyword>
<evidence type="ECO:0000256" key="1">
    <source>
        <dbReference type="ARBA" id="ARBA00004141"/>
    </source>
</evidence>
<comment type="caution">
    <text evidence="9">The sequence shown here is derived from an EMBL/GenBank/DDBJ whole genome shotgun (WGS) entry which is preliminary data.</text>
</comment>
<dbReference type="GO" id="GO:0016020">
    <property type="term" value="C:membrane"/>
    <property type="evidence" value="ECO:0007669"/>
    <property type="project" value="UniProtKB-SubCell"/>
</dbReference>
<dbReference type="InterPro" id="IPR018247">
    <property type="entry name" value="EF_Hand_1_Ca_BS"/>
</dbReference>
<dbReference type="PANTHER" id="PTHR10383">
    <property type="entry name" value="SERINE INCORPORATOR"/>
    <property type="match status" value="1"/>
</dbReference>
<evidence type="ECO:0000256" key="7">
    <source>
        <dbReference type="SAM" id="Phobius"/>
    </source>
</evidence>
<gene>
    <name evidence="9" type="primary">Serinc1</name>
    <name evidence="9" type="ORF">SNAT2548_LOCUS27979</name>
</gene>
<feature type="transmembrane region" description="Helical" evidence="7">
    <location>
        <begin position="1043"/>
        <end position="1064"/>
    </location>
</feature>
<evidence type="ECO:0000313" key="10">
    <source>
        <dbReference type="Proteomes" id="UP000604046"/>
    </source>
</evidence>
<keyword evidence="4 7" id="KW-1133">Transmembrane helix</keyword>
<keyword evidence="10" id="KW-1185">Reference proteome</keyword>
<dbReference type="EMBL" id="CAJNDS010002498">
    <property type="protein sequence ID" value="CAE7499554.1"/>
    <property type="molecule type" value="Genomic_DNA"/>
</dbReference>
<evidence type="ECO:0000313" key="9">
    <source>
        <dbReference type="EMBL" id="CAE7499554.1"/>
    </source>
</evidence>
<reference evidence="9" key="1">
    <citation type="submission" date="2021-02" db="EMBL/GenBank/DDBJ databases">
        <authorList>
            <person name="Dougan E. K."/>
            <person name="Rhodes N."/>
            <person name="Thang M."/>
            <person name="Chan C."/>
        </authorList>
    </citation>
    <scope>NUCLEOTIDE SEQUENCE</scope>
</reference>
<dbReference type="InterPro" id="IPR002048">
    <property type="entry name" value="EF_hand_dom"/>
</dbReference>
<dbReference type="PANTHER" id="PTHR10383:SF9">
    <property type="entry name" value="SERINE INCORPORATOR, ISOFORM F"/>
    <property type="match status" value="1"/>
</dbReference>
<feature type="transmembrane region" description="Helical" evidence="7">
    <location>
        <begin position="1071"/>
        <end position="1093"/>
    </location>
</feature>
<dbReference type="GO" id="GO:0005509">
    <property type="term" value="F:calcium ion binding"/>
    <property type="evidence" value="ECO:0007669"/>
    <property type="project" value="InterPro"/>
</dbReference>
<feature type="transmembrane region" description="Helical" evidence="7">
    <location>
        <begin position="967"/>
        <end position="990"/>
    </location>
</feature>
<dbReference type="PROSITE" id="PS50222">
    <property type="entry name" value="EF_HAND_2"/>
    <property type="match status" value="1"/>
</dbReference>
<dbReference type="OrthoDB" id="442072at2759"/>
<evidence type="ECO:0000256" key="3">
    <source>
        <dbReference type="ARBA" id="ARBA00022692"/>
    </source>
</evidence>
<keyword evidence="3 7" id="KW-0812">Transmembrane</keyword>
<proteinExistence type="inferred from homology"/>
<dbReference type="AlphaFoldDB" id="A0A812SWT8"/>
<evidence type="ECO:0000256" key="4">
    <source>
        <dbReference type="ARBA" id="ARBA00022989"/>
    </source>
</evidence>
<dbReference type="Proteomes" id="UP000604046">
    <property type="component" value="Unassembled WGS sequence"/>
</dbReference>